<evidence type="ECO:0000256" key="1">
    <source>
        <dbReference type="SAM" id="Phobius"/>
    </source>
</evidence>
<evidence type="ECO:0000313" key="2">
    <source>
        <dbReference type="EMBL" id="TWB92963.1"/>
    </source>
</evidence>
<accession>A0A560LBQ3</accession>
<keyword evidence="1" id="KW-0812">Transmembrane</keyword>
<sequence length="222" mass="24068">MKSSPFLRLWLDKAGALLIVYGMIAAAVSIVLVLALNGFGANRGDVYDPFSSPGAPAGPLDKLKFAREPGNDKHYICEKPQTDAFIARDHFKEDITSTARVKMAWLGATFVRQFAAKVEGVDVTPLQTYILQSPANIDEFVGELGARDGVKLVDIWCLLRLQANGESGALQTTSLPNAFFVRDGTGALAVIDVVWGGAGWEIGASPIESRRTWPRGTRVFSR</sequence>
<keyword evidence="3" id="KW-1185">Reference proteome</keyword>
<feature type="transmembrane region" description="Helical" evidence="1">
    <location>
        <begin position="14"/>
        <end position="36"/>
    </location>
</feature>
<dbReference type="Proteomes" id="UP000321304">
    <property type="component" value="Unassembled WGS sequence"/>
</dbReference>
<organism evidence="2 3">
    <name type="scientific">Bradyrhizobium macuxiense</name>
    <dbReference type="NCBI Taxonomy" id="1755647"/>
    <lineage>
        <taxon>Bacteria</taxon>
        <taxon>Pseudomonadati</taxon>
        <taxon>Pseudomonadota</taxon>
        <taxon>Alphaproteobacteria</taxon>
        <taxon>Hyphomicrobiales</taxon>
        <taxon>Nitrobacteraceae</taxon>
        <taxon>Bradyrhizobium</taxon>
    </lineage>
</organism>
<comment type="caution">
    <text evidence="2">The sequence shown here is derived from an EMBL/GenBank/DDBJ whole genome shotgun (WGS) entry which is preliminary data.</text>
</comment>
<proteinExistence type="predicted"/>
<keyword evidence="1" id="KW-1133">Transmembrane helix</keyword>
<protein>
    <submittedName>
        <fullName evidence="2">Uncharacterized protein</fullName>
    </submittedName>
</protein>
<dbReference type="AlphaFoldDB" id="A0A560LBQ3"/>
<name>A0A560LBQ3_9BRAD</name>
<dbReference type="OrthoDB" id="8256532at2"/>
<evidence type="ECO:0000313" key="3">
    <source>
        <dbReference type="Proteomes" id="UP000321304"/>
    </source>
</evidence>
<dbReference type="EMBL" id="VITY01000011">
    <property type="protein sequence ID" value="TWB92963.1"/>
    <property type="molecule type" value="Genomic_DNA"/>
</dbReference>
<dbReference type="RefSeq" id="WP_146989985.1">
    <property type="nucleotide sequence ID" value="NZ_VITY01000011.1"/>
</dbReference>
<gene>
    <name evidence="2" type="ORF">FBZ93_1112</name>
</gene>
<reference evidence="2 3" key="1">
    <citation type="submission" date="2019-06" db="EMBL/GenBank/DDBJ databases">
        <title>Genomic Encyclopedia of Type Strains, Phase IV (KMG-V): Genome sequencing to study the core and pangenomes of soil and plant-associated prokaryotes.</title>
        <authorList>
            <person name="Whitman W."/>
        </authorList>
    </citation>
    <scope>NUCLEOTIDE SEQUENCE [LARGE SCALE GENOMIC DNA]</scope>
    <source>
        <strain evidence="2 3">BR 10355</strain>
    </source>
</reference>
<keyword evidence="1" id="KW-0472">Membrane</keyword>